<feature type="domain" description="Disease resistance N-terminal" evidence="9">
    <location>
        <begin position="13"/>
        <end position="91"/>
    </location>
</feature>
<dbReference type="Gene3D" id="1.10.8.430">
    <property type="entry name" value="Helical domain of apoptotic protease-activating factors"/>
    <property type="match status" value="1"/>
</dbReference>
<dbReference type="InterPro" id="IPR036388">
    <property type="entry name" value="WH-like_DNA-bd_sf"/>
</dbReference>
<protein>
    <submittedName>
        <fullName evidence="13">Putative disease resistance protein RGA4</fullName>
    </submittedName>
</protein>
<dbReference type="InterPro" id="IPR003591">
    <property type="entry name" value="Leu-rich_rpt_typical-subtyp"/>
</dbReference>
<dbReference type="CDD" id="cd14798">
    <property type="entry name" value="RX-CC_like"/>
    <property type="match status" value="1"/>
</dbReference>
<dbReference type="Proteomes" id="UP000095767">
    <property type="component" value="Unassembled WGS sequence"/>
</dbReference>
<keyword evidence="14" id="KW-1185">Reference proteome</keyword>
<keyword evidence="7" id="KW-0175">Coiled coil</keyword>
<keyword evidence="2" id="KW-0433">Leucine-rich repeat</keyword>
<evidence type="ECO:0000259" key="9">
    <source>
        <dbReference type="Pfam" id="PF18052"/>
    </source>
</evidence>
<dbReference type="Pfam" id="PF25019">
    <property type="entry name" value="LRR_R13L1-DRL21"/>
    <property type="match status" value="1"/>
</dbReference>
<dbReference type="Gene3D" id="1.10.10.10">
    <property type="entry name" value="Winged helix-like DNA-binding domain superfamily/Winged helix DNA-binding domain"/>
    <property type="match status" value="1"/>
</dbReference>
<proteinExistence type="inferred from homology"/>
<dbReference type="InterPro" id="IPR056789">
    <property type="entry name" value="LRR_R13L1-DRL21"/>
</dbReference>
<evidence type="ECO:0000259" key="8">
    <source>
        <dbReference type="Pfam" id="PF00931"/>
    </source>
</evidence>
<dbReference type="GO" id="GO:0006952">
    <property type="term" value="P:defense response"/>
    <property type="evidence" value="ECO:0007669"/>
    <property type="project" value="UniProtKB-KW"/>
</dbReference>
<dbReference type="SMART" id="SM00369">
    <property type="entry name" value="LRR_TYP"/>
    <property type="match status" value="5"/>
</dbReference>
<evidence type="ECO:0000313" key="14">
    <source>
        <dbReference type="Proteomes" id="UP000095767"/>
    </source>
</evidence>
<dbReference type="InterPro" id="IPR032675">
    <property type="entry name" value="LRR_dom_sf"/>
</dbReference>
<dbReference type="GO" id="GO:0043531">
    <property type="term" value="F:ADP binding"/>
    <property type="evidence" value="ECO:0007669"/>
    <property type="project" value="InterPro"/>
</dbReference>
<reference evidence="13 14" key="1">
    <citation type="submission" date="2016-09" db="EMBL/GenBank/DDBJ databases">
        <title>The draft genome of Dichanthelium oligosanthes: A C3 panicoid grass species.</title>
        <authorList>
            <person name="Studer A.J."/>
            <person name="Schnable J.C."/>
            <person name="Brutnell T.P."/>
        </authorList>
    </citation>
    <scope>NUCLEOTIDE SEQUENCE [LARGE SCALE GENOMIC DNA]</scope>
    <source>
        <strain evidence="14">cv. Kellogg 1175</strain>
        <tissue evidence="13">Leaf</tissue>
    </source>
</reference>
<keyword evidence="4" id="KW-0547">Nucleotide-binding</keyword>
<sequence>MAEVVVGLLTSAVVKIANDKLNSAIAEQANLLWSFSSDLCDMKDTMESIAAVLKDAERRSIKEESARLWLKRLKHAAYDISDMMDECQNTDTQATTAKLLGIFSCHPGVLSVRKKILLANKMKNMRGKLSKINDQHRRYDFTPSTSASVDHQLYDPRKATPSAVDDAQIIGREKEMQEIIRMLCASENKEDTVIVPIYGLGGMGKSTLVRLVYEDNQIVKNYDHRVWVHVSLKFDMKKIGRSVISQIQKEEVQTNIEMELINQRLKDLVSDKKILIVLDDIWEENDFELEELKRLLRLGKKGCMIDVIVTTRKEAIAKKICAKVQYKLEALQEDMCWNIIKKYSQLEDNTEQFEPIGKEIAKKCGGLPLAAQALGYILKFKDLNGWSDVNDNDIWNSSYEDKTAPQMEVLPSLNLSYESMPPRLRLCFSYCAIFPKAYEIVEDDLIHQWVSLDFIKPSEGKEYITQLLGMSFLQHSKLPLISGKHVVVRYTMHDLVHDLARSVIDDELIVIDAANKSNTKEQKLCRYALLKNYDGQKRLSNILPQQVRALHFSDSSKLDLITGASFSFAKCLRILDFSECSSILLPASIGHLKKLRCLIAPRMQNEMLPDCFAELSQLQYLNLRGSSQISALPESIGKLGALMYLGLSGCSSITKLPASFGDLKCMVHLDMSGCSGIRELPCSLGNLTNLQHLELLECSGVMAIPNSLCGLTKVQHLNLSYCDQLRRLPEDIGSLVNLQYLSMFLCRQIRELPESFEKLRNLLHLDLGSCSIVEGLPRALRGLSALQHLNLSQYRHSTNKRTLFGHGAISDALGNLTNLKYLSLQDSMRFLFHQVELFWCLDFIGSLTHLEHLDLSHNHGLPVVCLPESISNLKRLHTLNLSYSNVFKSLPGSICAIRLKSLLIEHCSDELIDQANSLLHYSLTLPLFKVRADDASGRSNLHLLKDVNVGELKIHSLENVRFPEEAREVKLLDKNILSKLTLAWAPSDANRLVEDKDLLGQLVPPRGLEDFVLNGYSSTWLPSWLMGISHYLPNLAYIYLEDMDNCSSLPPLGQLPNLKLLQLAILPRITKITKDFCGGKGAFHVLSNFTLLFMDGLELWNTTYSCEDGAEVFMFPMLDKLHISDCPRLRLKPRAPTFREFRISHSDQVISSLGEVDNISNLPSCTRSTKLEVTSSKCRSMMMLRHFGTLQELSFCYCHNLTSLPESMQRLSSLKSLELKYCDNISSLPEWLGDLSSLRSLDIKKCSLIKSLPPCIQQHTKLQKLRIEENSELKKWCESELRREQDETGSHEYSKFSTKILNLSETRVIF</sequence>
<dbReference type="PANTHER" id="PTHR36766">
    <property type="entry name" value="PLANT BROAD-SPECTRUM MILDEW RESISTANCE PROTEIN RPW8"/>
    <property type="match status" value="1"/>
</dbReference>
<dbReference type="InterPro" id="IPR027417">
    <property type="entry name" value="P-loop_NTPase"/>
</dbReference>
<evidence type="ECO:0000256" key="7">
    <source>
        <dbReference type="ARBA" id="ARBA00023054"/>
    </source>
</evidence>
<evidence type="ECO:0000256" key="4">
    <source>
        <dbReference type="ARBA" id="ARBA00022741"/>
    </source>
</evidence>
<dbReference type="InterPro" id="IPR055414">
    <property type="entry name" value="LRR_R13L4/SHOC2-like"/>
</dbReference>
<comment type="caution">
    <text evidence="13">The sequence shown here is derived from an EMBL/GenBank/DDBJ whole genome shotgun (WGS) entry which is preliminary data.</text>
</comment>
<dbReference type="Gene3D" id="3.40.50.300">
    <property type="entry name" value="P-loop containing nucleotide triphosphate hydrolases"/>
    <property type="match status" value="1"/>
</dbReference>
<dbReference type="PANTHER" id="PTHR36766:SF73">
    <property type="entry name" value="NB-ARC DOMAIN-CONTAINING PROTEIN"/>
    <property type="match status" value="1"/>
</dbReference>
<dbReference type="Pfam" id="PF18052">
    <property type="entry name" value="Rx_N"/>
    <property type="match status" value="1"/>
</dbReference>
<dbReference type="InterPro" id="IPR038005">
    <property type="entry name" value="RX-like_CC"/>
</dbReference>
<dbReference type="SUPFAM" id="SSF52540">
    <property type="entry name" value="P-loop containing nucleoside triphosphate hydrolases"/>
    <property type="match status" value="1"/>
</dbReference>
<dbReference type="InterPro" id="IPR002182">
    <property type="entry name" value="NB-ARC"/>
</dbReference>
<dbReference type="OrthoDB" id="615124at2759"/>
<comment type="similarity">
    <text evidence="1">Belongs to the disease resistance NB-LRR family.</text>
</comment>
<accession>A0A1E5V3K3</accession>
<keyword evidence="6" id="KW-0067">ATP-binding</keyword>
<dbReference type="Gene3D" id="1.20.5.4130">
    <property type="match status" value="1"/>
</dbReference>
<evidence type="ECO:0000256" key="2">
    <source>
        <dbReference type="ARBA" id="ARBA00022614"/>
    </source>
</evidence>
<evidence type="ECO:0000259" key="10">
    <source>
        <dbReference type="Pfam" id="PF23559"/>
    </source>
</evidence>
<dbReference type="Pfam" id="PF23598">
    <property type="entry name" value="LRR_14"/>
    <property type="match status" value="1"/>
</dbReference>
<feature type="domain" description="Disease resistance R13L4/SHOC-2-like LRR" evidence="11">
    <location>
        <begin position="613"/>
        <end position="721"/>
    </location>
</feature>
<feature type="domain" description="R13L1/DRL21-like LRR repeat region" evidence="12">
    <location>
        <begin position="943"/>
        <end position="1063"/>
    </location>
</feature>
<evidence type="ECO:0000256" key="5">
    <source>
        <dbReference type="ARBA" id="ARBA00022821"/>
    </source>
</evidence>
<feature type="domain" description="Disease resistance protein winged helix" evidence="10">
    <location>
        <begin position="433"/>
        <end position="500"/>
    </location>
</feature>
<organism evidence="13 14">
    <name type="scientific">Dichanthelium oligosanthes</name>
    <dbReference type="NCBI Taxonomy" id="888268"/>
    <lineage>
        <taxon>Eukaryota</taxon>
        <taxon>Viridiplantae</taxon>
        <taxon>Streptophyta</taxon>
        <taxon>Embryophyta</taxon>
        <taxon>Tracheophyta</taxon>
        <taxon>Spermatophyta</taxon>
        <taxon>Magnoliopsida</taxon>
        <taxon>Liliopsida</taxon>
        <taxon>Poales</taxon>
        <taxon>Poaceae</taxon>
        <taxon>PACMAD clade</taxon>
        <taxon>Panicoideae</taxon>
        <taxon>Panicodae</taxon>
        <taxon>Paniceae</taxon>
        <taxon>Dichantheliinae</taxon>
        <taxon>Dichanthelium</taxon>
    </lineage>
</organism>
<dbReference type="Pfam" id="PF00931">
    <property type="entry name" value="NB-ARC"/>
    <property type="match status" value="1"/>
</dbReference>
<gene>
    <name evidence="13" type="ORF">BAE44_0019303</name>
</gene>
<name>A0A1E5V3K3_9POAL</name>
<feature type="domain" description="NB-ARC" evidence="8">
    <location>
        <begin position="173"/>
        <end position="344"/>
    </location>
</feature>
<keyword evidence="5" id="KW-0611">Plant defense</keyword>
<evidence type="ECO:0000256" key="1">
    <source>
        <dbReference type="ARBA" id="ARBA00008894"/>
    </source>
</evidence>
<dbReference type="InterPro" id="IPR058922">
    <property type="entry name" value="WHD_DRP"/>
</dbReference>
<dbReference type="SUPFAM" id="SSF52058">
    <property type="entry name" value="L domain-like"/>
    <property type="match status" value="2"/>
</dbReference>
<dbReference type="InterPro" id="IPR041118">
    <property type="entry name" value="Rx_N"/>
</dbReference>
<dbReference type="Pfam" id="PF23559">
    <property type="entry name" value="WHD_DRP"/>
    <property type="match status" value="1"/>
</dbReference>
<keyword evidence="3" id="KW-0677">Repeat</keyword>
<evidence type="ECO:0000259" key="12">
    <source>
        <dbReference type="Pfam" id="PF25019"/>
    </source>
</evidence>
<dbReference type="InterPro" id="IPR042197">
    <property type="entry name" value="Apaf_helical"/>
</dbReference>
<evidence type="ECO:0000313" key="13">
    <source>
        <dbReference type="EMBL" id="OEL19678.1"/>
    </source>
</evidence>
<evidence type="ECO:0000256" key="3">
    <source>
        <dbReference type="ARBA" id="ARBA00022737"/>
    </source>
</evidence>
<dbReference type="Gene3D" id="3.80.10.10">
    <property type="entry name" value="Ribonuclease Inhibitor"/>
    <property type="match status" value="3"/>
</dbReference>
<dbReference type="SUPFAM" id="SSF52047">
    <property type="entry name" value="RNI-like"/>
    <property type="match status" value="1"/>
</dbReference>
<evidence type="ECO:0000259" key="11">
    <source>
        <dbReference type="Pfam" id="PF23598"/>
    </source>
</evidence>
<dbReference type="GO" id="GO:0005524">
    <property type="term" value="F:ATP binding"/>
    <property type="evidence" value="ECO:0007669"/>
    <property type="project" value="UniProtKB-KW"/>
</dbReference>
<evidence type="ECO:0000256" key="6">
    <source>
        <dbReference type="ARBA" id="ARBA00022840"/>
    </source>
</evidence>
<dbReference type="PRINTS" id="PR00364">
    <property type="entry name" value="DISEASERSIST"/>
</dbReference>
<dbReference type="STRING" id="888268.A0A1E5V3K3"/>
<dbReference type="GO" id="GO:0051707">
    <property type="term" value="P:response to other organism"/>
    <property type="evidence" value="ECO:0007669"/>
    <property type="project" value="UniProtKB-ARBA"/>
</dbReference>
<dbReference type="EMBL" id="LWDX02052851">
    <property type="protein sequence ID" value="OEL19678.1"/>
    <property type="molecule type" value="Genomic_DNA"/>
</dbReference>